<evidence type="ECO:0000313" key="2">
    <source>
        <dbReference type="Proteomes" id="UP000254968"/>
    </source>
</evidence>
<keyword evidence="2" id="KW-1185">Reference proteome</keyword>
<dbReference type="EMBL" id="UGNV01000001">
    <property type="protein sequence ID" value="STX27934.1"/>
    <property type="molecule type" value="Genomic_DNA"/>
</dbReference>
<organism evidence="1 2">
    <name type="scientific">Legionella beliardensis</name>
    <dbReference type="NCBI Taxonomy" id="91822"/>
    <lineage>
        <taxon>Bacteria</taxon>
        <taxon>Pseudomonadati</taxon>
        <taxon>Pseudomonadota</taxon>
        <taxon>Gammaproteobacteria</taxon>
        <taxon>Legionellales</taxon>
        <taxon>Legionellaceae</taxon>
        <taxon>Legionella</taxon>
    </lineage>
</organism>
<proteinExistence type="predicted"/>
<evidence type="ECO:0000313" key="1">
    <source>
        <dbReference type="EMBL" id="STX27934.1"/>
    </source>
</evidence>
<name>A0A378I636_9GAMM</name>
<gene>
    <name evidence="1" type="ORF">NCTC13315_00456</name>
</gene>
<sequence>MTYKPLLEIIQSLFLKIQNHMKKLFEDNLVQLRSNDLSVKELNLANNIDDTSVRDSSTAVQSHLSLNEARRNQGLTVTLLKIIILNLITLRLIKTTLA</sequence>
<dbReference type="Proteomes" id="UP000254968">
    <property type="component" value="Unassembled WGS sequence"/>
</dbReference>
<accession>A0A378I636</accession>
<dbReference type="RefSeq" id="WP_115301720.1">
    <property type="nucleotide sequence ID" value="NZ_CAAAHO010000006.1"/>
</dbReference>
<reference evidence="1 2" key="1">
    <citation type="submission" date="2018-06" db="EMBL/GenBank/DDBJ databases">
        <authorList>
            <consortium name="Pathogen Informatics"/>
            <person name="Doyle S."/>
        </authorList>
    </citation>
    <scope>NUCLEOTIDE SEQUENCE [LARGE SCALE GENOMIC DNA]</scope>
    <source>
        <strain evidence="1 2">NCTC13315</strain>
    </source>
</reference>
<protein>
    <submittedName>
        <fullName evidence="1">Uncharacterized protein</fullName>
    </submittedName>
</protein>
<dbReference type="AlphaFoldDB" id="A0A378I636"/>